<comment type="similarity">
    <text evidence="2">Belongs to the cyclophilin-type PPIase family.</text>
</comment>
<sequence length="632" mass="69547">MPKAKKNPHVFLDISIGGRAAERITFQLFSDVVPKTAENFRALCTGERGLGASTQKPLHFKGTNFHRILKGFMAQGGDFSRGDGRGGESIYGAKFKDENFKLKHDQPGVLSMANAGPDSNGSQFFITFLPVPHLDGKHVVFGKMVNGITLLKKLEAVGSDTGKPTCEVKIVDCGEVSDIDSQNQLRGEKEKKLRRAEDSSAAERRVKTQKPPCHDKQKKKRKHYSSDSYSSDSSDTQSSDSGSESESYSSSSLDTSSSSDHRHKRRKSSKKDKRRSAKGKSKHKKTKRKSRGTKRKSKRSYRSSSDDSETSKTGSSSSDSESAGRGTKDSSKKDPDSTKTVSLEKDSSLEDADKGKQTATLDNISNEGSKPSNADGNGAGVRDGTGASPRSNSIRADASLTNVDGNNGADAAEAGISRAEPVPTNGKDLAMGSADNGQPQRVRKGRGFTQQYAFARRYRTPSPERSPVRSRYNGGRNDRWNHFNRYGRNGPYSARSPVRRYHGSPRASSPSRYPRRDRSRSRSRSPWRHRDRGGYRRLSPRRSRSRSPMEHQRRDVRNRFRSGRDGGGSDHCNSSPPVNRGRSRSRSKSRDPSRSRSPDAPPAKKGSSKYNRRRSSSSRSSSPAGSKGLVSY</sequence>
<dbReference type="PROSITE" id="PS00170">
    <property type="entry name" value="CSA_PPIASE_1"/>
    <property type="match status" value="1"/>
</dbReference>
<dbReference type="PROSITE" id="PS50072">
    <property type="entry name" value="CSA_PPIASE_2"/>
    <property type="match status" value="1"/>
</dbReference>
<dbReference type="InterPro" id="IPR029000">
    <property type="entry name" value="Cyclophilin-like_dom_sf"/>
</dbReference>
<feature type="compositionally biased region" description="Low complexity" evidence="6">
    <location>
        <begin position="404"/>
        <end position="415"/>
    </location>
</feature>
<feature type="compositionally biased region" description="Low complexity" evidence="6">
    <location>
        <begin position="617"/>
        <end position="632"/>
    </location>
</feature>
<feature type="compositionally biased region" description="Basic residues" evidence="6">
    <location>
        <begin position="606"/>
        <end position="616"/>
    </location>
</feature>
<gene>
    <name evidence="8" type="ORF">E2562_035811</name>
</gene>
<dbReference type="AlphaFoldDB" id="A0A6G1DAD6"/>
<feature type="region of interest" description="Disordered" evidence="6">
    <location>
        <begin position="182"/>
        <end position="632"/>
    </location>
</feature>
<dbReference type="PRINTS" id="PR00153">
    <property type="entry name" value="CSAPPISMRASE"/>
</dbReference>
<dbReference type="Proteomes" id="UP000479710">
    <property type="component" value="Unassembled WGS sequence"/>
</dbReference>
<reference evidence="8 9" key="1">
    <citation type="submission" date="2019-11" db="EMBL/GenBank/DDBJ databases">
        <title>Whole genome sequence of Oryza granulata.</title>
        <authorList>
            <person name="Li W."/>
        </authorList>
    </citation>
    <scope>NUCLEOTIDE SEQUENCE [LARGE SCALE GENOMIC DNA]</scope>
    <source>
        <strain evidence="9">cv. Menghai</strain>
        <tissue evidence="8">Leaf</tissue>
    </source>
</reference>
<evidence type="ECO:0000259" key="7">
    <source>
        <dbReference type="PROSITE" id="PS50072"/>
    </source>
</evidence>
<feature type="compositionally biased region" description="Basic and acidic residues" evidence="6">
    <location>
        <begin position="186"/>
        <end position="206"/>
    </location>
</feature>
<organism evidence="8 9">
    <name type="scientific">Oryza meyeriana var. granulata</name>
    <dbReference type="NCBI Taxonomy" id="110450"/>
    <lineage>
        <taxon>Eukaryota</taxon>
        <taxon>Viridiplantae</taxon>
        <taxon>Streptophyta</taxon>
        <taxon>Embryophyta</taxon>
        <taxon>Tracheophyta</taxon>
        <taxon>Spermatophyta</taxon>
        <taxon>Magnoliopsida</taxon>
        <taxon>Liliopsida</taxon>
        <taxon>Poales</taxon>
        <taxon>Poaceae</taxon>
        <taxon>BOP clade</taxon>
        <taxon>Oryzoideae</taxon>
        <taxon>Oryzeae</taxon>
        <taxon>Oryzinae</taxon>
        <taxon>Oryza</taxon>
        <taxon>Oryza meyeriana</taxon>
    </lineage>
</organism>
<dbReference type="PANTHER" id="PTHR11071:SF561">
    <property type="entry name" value="PEPTIDYL-PROLYL CIS-TRANS ISOMERASE D-RELATED"/>
    <property type="match status" value="1"/>
</dbReference>
<dbReference type="GO" id="GO:0003755">
    <property type="term" value="F:peptidyl-prolyl cis-trans isomerase activity"/>
    <property type="evidence" value="ECO:0007669"/>
    <property type="project" value="UniProtKB-KW"/>
</dbReference>
<feature type="compositionally biased region" description="Low complexity" evidence="6">
    <location>
        <begin position="311"/>
        <end position="325"/>
    </location>
</feature>
<evidence type="ECO:0000256" key="3">
    <source>
        <dbReference type="ARBA" id="ARBA00013194"/>
    </source>
</evidence>
<accession>A0A6G1DAD6</accession>
<dbReference type="EMBL" id="SPHZ02000007">
    <property type="protein sequence ID" value="KAF0909370.1"/>
    <property type="molecule type" value="Genomic_DNA"/>
</dbReference>
<dbReference type="InterPro" id="IPR002130">
    <property type="entry name" value="Cyclophilin-type_PPIase_dom"/>
</dbReference>
<feature type="compositionally biased region" description="Basic residues" evidence="6">
    <location>
        <begin position="513"/>
        <end position="531"/>
    </location>
</feature>
<evidence type="ECO:0000313" key="9">
    <source>
        <dbReference type="Proteomes" id="UP000479710"/>
    </source>
</evidence>
<dbReference type="SUPFAM" id="SSF50891">
    <property type="entry name" value="Cyclophilin-like"/>
    <property type="match status" value="1"/>
</dbReference>
<evidence type="ECO:0000256" key="1">
    <source>
        <dbReference type="ARBA" id="ARBA00000971"/>
    </source>
</evidence>
<feature type="domain" description="PPIase cyclophilin-type" evidence="7">
    <location>
        <begin position="11"/>
        <end position="175"/>
    </location>
</feature>
<comment type="catalytic activity">
    <reaction evidence="1">
        <text>[protein]-peptidylproline (omega=180) = [protein]-peptidylproline (omega=0)</text>
        <dbReference type="Rhea" id="RHEA:16237"/>
        <dbReference type="Rhea" id="RHEA-COMP:10747"/>
        <dbReference type="Rhea" id="RHEA-COMP:10748"/>
        <dbReference type="ChEBI" id="CHEBI:83833"/>
        <dbReference type="ChEBI" id="CHEBI:83834"/>
        <dbReference type="EC" id="5.2.1.8"/>
    </reaction>
</comment>
<feature type="compositionally biased region" description="Basic and acidic residues" evidence="6">
    <location>
        <begin position="547"/>
        <end position="568"/>
    </location>
</feature>
<evidence type="ECO:0000256" key="4">
    <source>
        <dbReference type="ARBA" id="ARBA00023110"/>
    </source>
</evidence>
<feature type="compositionally biased region" description="Low complexity" evidence="6">
    <location>
        <begin position="226"/>
        <end position="258"/>
    </location>
</feature>
<evidence type="ECO:0000313" key="8">
    <source>
        <dbReference type="EMBL" id="KAF0909370.1"/>
    </source>
</evidence>
<proteinExistence type="inferred from homology"/>
<protein>
    <recommendedName>
        <fullName evidence="3">peptidylprolyl isomerase</fullName>
        <ecNumber evidence="3">5.2.1.8</ecNumber>
    </recommendedName>
</protein>
<dbReference type="InterPro" id="IPR020892">
    <property type="entry name" value="Cyclophilin-type_PPIase_CS"/>
</dbReference>
<keyword evidence="5" id="KW-0413">Isomerase</keyword>
<feature type="compositionally biased region" description="Polar residues" evidence="6">
    <location>
        <begin position="388"/>
        <end position="403"/>
    </location>
</feature>
<dbReference type="GO" id="GO:0006457">
    <property type="term" value="P:protein folding"/>
    <property type="evidence" value="ECO:0007669"/>
    <property type="project" value="InterPro"/>
</dbReference>
<evidence type="ECO:0000256" key="6">
    <source>
        <dbReference type="SAM" id="MobiDB-lite"/>
    </source>
</evidence>
<dbReference type="GO" id="GO:0016018">
    <property type="term" value="F:cyclosporin A binding"/>
    <property type="evidence" value="ECO:0007669"/>
    <property type="project" value="TreeGrafter"/>
</dbReference>
<dbReference type="OrthoDB" id="687151at2759"/>
<feature type="compositionally biased region" description="Basic and acidic residues" evidence="6">
    <location>
        <begin position="588"/>
        <end position="597"/>
    </location>
</feature>
<dbReference type="GO" id="GO:0005737">
    <property type="term" value="C:cytoplasm"/>
    <property type="evidence" value="ECO:0007669"/>
    <property type="project" value="TreeGrafter"/>
</dbReference>
<dbReference type="Pfam" id="PF00160">
    <property type="entry name" value="Pro_isomerase"/>
    <property type="match status" value="1"/>
</dbReference>
<dbReference type="FunFam" id="2.40.100.10:FF:000022">
    <property type="entry name" value="Peptidyl-prolyl cis-trans isomerase CYP95"/>
    <property type="match status" value="1"/>
</dbReference>
<feature type="compositionally biased region" description="Polar residues" evidence="6">
    <location>
        <begin position="357"/>
        <end position="375"/>
    </location>
</feature>
<dbReference type="PANTHER" id="PTHR11071">
    <property type="entry name" value="PEPTIDYL-PROLYL CIS-TRANS ISOMERASE"/>
    <property type="match status" value="1"/>
</dbReference>
<name>A0A6G1DAD6_9ORYZ</name>
<dbReference type="EC" id="5.2.1.8" evidence="3"/>
<keyword evidence="4" id="KW-0697">Rotamase</keyword>
<comment type="caution">
    <text evidence="8">The sequence shown here is derived from an EMBL/GenBank/DDBJ whole genome shotgun (WGS) entry which is preliminary data.</text>
</comment>
<evidence type="ECO:0000256" key="2">
    <source>
        <dbReference type="ARBA" id="ARBA00007365"/>
    </source>
</evidence>
<evidence type="ECO:0000256" key="5">
    <source>
        <dbReference type="ARBA" id="ARBA00023235"/>
    </source>
</evidence>
<keyword evidence="9" id="KW-1185">Reference proteome</keyword>
<dbReference type="Gene3D" id="2.40.100.10">
    <property type="entry name" value="Cyclophilin-like"/>
    <property type="match status" value="1"/>
</dbReference>
<feature type="compositionally biased region" description="Basic and acidic residues" evidence="6">
    <location>
        <begin position="326"/>
        <end position="356"/>
    </location>
</feature>
<feature type="compositionally biased region" description="Basic residues" evidence="6">
    <location>
        <begin position="261"/>
        <end position="301"/>
    </location>
</feature>
<dbReference type="CDD" id="cd01926">
    <property type="entry name" value="cyclophilin_ABH_like"/>
    <property type="match status" value="1"/>
</dbReference>